<accession>A0A7K1LA54</accession>
<feature type="region of interest" description="Disordered" evidence="1">
    <location>
        <begin position="1"/>
        <end position="39"/>
    </location>
</feature>
<keyword evidence="3" id="KW-1185">Reference proteome</keyword>
<dbReference type="EMBL" id="WOFH01000014">
    <property type="protein sequence ID" value="MUN41311.1"/>
    <property type="molecule type" value="Genomic_DNA"/>
</dbReference>
<evidence type="ECO:0008006" key="4">
    <source>
        <dbReference type="Google" id="ProtNLM"/>
    </source>
</evidence>
<name>A0A7K1LA54_9ACTN</name>
<protein>
    <recommendedName>
        <fullName evidence="4">FHA domain-containing protein</fullName>
    </recommendedName>
</protein>
<proteinExistence type="predicted"/>
<reference evidence="2 3" key="1">
    <citation type="submission" date="2019-11" db="EMBL/GenBank/DDBJ databases">
        <authorList>
            <person name="Cao P."/>
        </authorList>
    </citation>
    <scope>NUCLEOTIDE SEQUENCE [LARGE SCALE GENOMIC DNA]</scope>
    <source>
        <strain evidence="2 3">NEAU-AAG5</strain>
    </source>
</reference>
<evidence type="ECO:0000313" key="3">
    <source>
        <dbReference type="Proteomes" id="UP000432015"/>
    </source>
</evidence>
<dbReference type="Proteomes" id="UP000432015">
    <property type="component" value="Unassembled WGS sequence"/>
</dbReference>
<gene>
    <name evidence="2" type="ORF">GNZ18_32655</name>
</gene>
<feature type="region of interest" description="Disordered" evidence="1">
    <location>
        <begin position="137"/>
        <end position="156"/>
    </location>
</feature>
<organism evidence="2 3">
    <name type="scientific">Actinomadura litoris</name>
    <dbReference type="NCBI Taxonomy" id="2678616"/>
    <lineage>
        <taxon>Bacteria</taxon>
        <taxon>Bacillati</taxon>
        <taxon>Actinomycetota</taxon>
        <taxon>Actinomycetes</taxon>
        <taxon>Streptosporangiales</taxon>
        <taxon>Thermomonosporaceae</taxon>
        <taxon>Actinomadura</taxon>
    </lineage>
</organism>
<evidence type="ECO:0000256" key="1">
    <source>
        <dbReference type="SAM" id="MobiDB-lite"/>
    </source>
</evidence>
<dbReference type="RefSeq" id="WP_156220497.1">
    <property type="nucleotide sequence ID" value="NZ_WOFH01000014.1"/>
</dbReference>
<sequence length="296" mass="31978">MLNPDTAEDGEDDGAVEVSGPEGPPRRMRPGERLTFGRGPDVDLAFGERNRWMSRRVGEITVEAGGVRLVNLSAKHALVVEAGTVGEDPARTRPEPVRLRPRLPGDPAEACVLTAGSALVGSALMIRENRAVHVRLPGPGPSGEPVLPAPSGSRSSTVAGITMNPETRQFMVALLLCEPWLRDAARVARLPTVPEIGRQALELTGAHYLLRVVDREPRLQELLAGKVNDHLKALLKKLVARTLLPAEGTVGHTAVASALIHYDVLGHRHLALFEDAYWLRVQANKWSTCMDDASTP</sequence>
<evidence type="ECO:0000313" key="2">
    <source>
        <dbReference type="EMBL" id="MUN41311.1"/>
    </source>
</evidence>
<comment type="caution">
    <text evidence="2">The sequence shown here is derived from an EMBL/GenBank/DDBJ whole genome shotgun (WGS) entry which is preliminary data.</text>
</comment>
<feature type="compositionally biased region" description="Acidic residues" evidence="1">
    <location>
        <begin position="1"/>
        <end position="15"/>
    </location>
</feature>
<dbReference type="AlphaFoldDB" id="A0A7K1LA54"/>